<sequence length="116" mass="13964">MKLEIISVLLHKPEVILLDEPTIDLDFVAQDNIRKFLIQYNKEYDSTMIITSHNFADIERLWPKILFLNYGKLIYNKKLDNFKKQYASKKKTIIVNYNEYINFDIPVEFIIKQDEF</sequence>
<dbReference type="Proteomes" id="UP000184442">
    <property type="component" value="Unassembled WGS sequence"/>
</dbReference>
<organism evidence="4 5">
    <name type="scientific">Lutispora thermophila DSM 19022</name>
    <dbReference type="NCBI Taxonomy" id="1122184"/>
    <lineage>
        <taxon>Bacteria</taxon>
        <taxon>Bacillati</taxon>
        <taxon>Bacillota</taxon>
        <taxon>Clostridia</taxon>
        <taxon>Lutisporales</taxon>
        <taxon>Lutisporaceae</taxon>
        <taxon>Lutispora</taxon>
    </lineage>
</organism>
<dbReference type="GO" id="GO:0005524">
    <property type="term" value="F:ATP binding"/>
    <property type="evidence" value="ECO:0007669"/>
    <property type="project" value="UniProtKB-KW"/>
</dbReference>
<dbReference type="InterPro" id="IPR050763">
    <property type="entry name" value="ABC_transporter_ATP-binding"/>
</dbReference>
<dbReference type="STRING" id="1122184.SAMN02745176_00784"/>
<proteinExistence type="predicted"/>
<evidence type="ECO:0000256" key="2">
    <source>
        <dbReference type="ARBA" id="ARBA00022741"/>
    </source>
</evidence>
<evidence type="ECO:0000313" key="5">
    <source>
        <dbReference type="Proteomes" id="UP000184442"/>
    </source>
</evidence>
<keyword evidence="1" id="KW-0813">Transport</keyword>
<dbReference type="EMBL" id="FQZS01000005">
    <property type="protein sequence ID" value="SHI60514.1"/>
    <property type="molecule type" value="Genomic_DNA"/>
</dbReference>
<protein>
    <submittedName>
        <fullName evidence="4">ABC-2 type transport system ATP-binding protein</fullName>
    </submittedName>
</protein>
<dbReference type="InterPro" id="IPR027417">
    <property type="entry name" value="P-loop_NTPase"/>
</dbReference>
<keyword evidence="5" id="KW-1185">Reference proteome</keyword>
<accession>A0A1M6CID8</accession>
<evidence type="ECO:0000256" key="3">
    <source>
        <dbReference type="ARBA" id="ARBA00022840"/>
    </source>
</evidence>
<evidence type="ECO:0000313" key="4">
    <source>
        <dbReference type="EMBL" id="SHI60514.1"/>
    </source>
</evidence>
<keyword evidence="2" id="KW-0547">Nucleotide-binding</keyword>
<evidence type="ECO:0000256" key="1">
    <source>
        <dbReference type="ARBA" id="ARBA00022448"/>
    </source>
</evidence>
<dbReference type="AlphaFoldDB" id="A0A1M6CID8"/>
<keyword evidence="3 4" id="KW-0067">ATP-binding</keyword>
<gene>
    <name evidence="4" type="ORF">SAMN02745176_00784</name>
</gene>
<dbReference type="PANTHER" id="PTHR42711:SF4">
    <property type="entry name" value="ABC TRANSPORTER RELATED"/>
    <property type="match status" value="1"/>
</dbReference>
<dbReference type="Gene3D" id="3.40.50.300">
    <property type="entry name" value="P-loop containing nucleotide triphosphate hydrolases"/>
    <property type="match status" value="1"/>
</dbReference>
<name>A0A1M6CID8_9FIRM</name>
<reference evidence="4 5" key="1">
    <citation type="submission" date="2016-11" db="EMBL/GenBank/DDBJ databases">
        <authorList>
            <person name="Jaros S."/>
            <person name="Januszkiewicz K."/>
            <person name="Wedrychowicz H."/>
        </authorList>
    </citation>
    <scope>NUCLEOTIDE SEQUENCE [LARGE SCALE GENOMIC DNA]</scope>
    <source>
        <strain evidence="4 5">DSM 19022</strain>
    </source>
</reference>
<dbReference type="SUPFAM" id="SSF52540">
    <property type="entry name" value="P-loop containing nucleoside triphosphate hydrolases"/>
    <property type="match status" value="1"/>
</dbReference>
<dbReference type="PANTHER" id="PTHR42711">
    <property type="entry name" value="ABC TRANSPORTER ATP-BINDING PROTEIN"/>
    <property type="match status" value="1"/>
</dbReference>
<dbReference type="OrthoDB" id="9804819at2"/>